<dbReference type="Proteomes" id="UP000003434">
    <property type="component" value="Unassembled WGS sequence"/>
</dbReference>
<sequence length="157" mass="17511">MYRDDYFLKEAVKQAKKALSIGDVPIGCVIVFEDKIIARGYNRRNKDKSTLSHAEIIAIKKACKKMGDWRLEDCTMYITLEPCPMCAGAIVQSRIKRAVLGAMNPKAGCAGSVLNILQTDGFNHKTEVELISCESLKNECSLLLSSFFKSLRQTKSQ</sequence>
<evidence type="ECO:0000256" key="8">
    <source>
        <dbReference type="HAMAP-Rule" id="MF_00972"/>
    </source>
</evidence>
<evidence type="ECO:0000256" key="1">
    <source>
        <dbReference type="ARBA" id="ARBA00010669"/>
    </source>
</evidence>
<dbReference type="FunFam" id="3.40.140.10:FF:000005">
    <property type="entry name" value="tRNA-specific adenosine deaminase"/>
    <property type="match status" value="1"/>
</dbReference>
<dbReference type="PROSITE" id="PS00903">
    <property type="entry name" value="CYT_DCMP_DEAMINASES_1"/>
    <property type="match status" value="1"/>
</dbReference>
<evidence type="ECO:0000256" key="7">
    <source>
        <dbReference type="ARBA" id="ARBA00048045"/>
    </source>
</evidence>
<dbReference type="Gene3D" id="3.40.140.10">
    <property type="entry name" value="Cytidine Deaminase, domain 2"/>
    <property type="match status" value="1"/>
</dbReference>
<keyword evidence="3 8" id="KW-0819">tRNA processing</keyword>
<comment type="similarity">
    <text evidence="1">Belongs to the cytidine and deoxycytidylate deaminase family. ADAT2 subfamily.</text>
</comment>
<dbReference type="GO" id="GO:0008270">
    <property type="term" value="F:zinc ion binding"/>
    <property type="evidence" value="ECO:0007669"/>
    <property type="project" value="UniProtKB-UniRule"/>
</dbReference>
<comment type="subunit">
    <text evidence="2 8">Homodimer.</text>
</comment>
<comment type="caution">
    <text evidence="10">The sequence shown here is derived from an EMBL/GenBank/DDBJ whole genome shotgun (WGS) entry which is preliminary data.</text>
</comment>
<dbReference type="NCBIfam" id="NF008113">
    <property type="entry name" value="PRK10860.1"/>
    <property type="match status" value="1"/>
</dbReference>
<dbReference type="GO" id="GO:0002100">
    <property type="term" value="P:tRNA wobble adenosine to inosine editing"/>
    <property type="evidence" value="ECO:0007669"/>
    <property type="project" value="UniProtKB-UniRule"/>
</dbReference>
<dbReference type="InterPro" id="IPR016192">
    <property type="entry name" value="APOBEC/CMP_deaminase_Zn-bd"/>
</dbReference>
<dbReference type="RefSeq" id="WP_008752294.1">
    <property type="nucleotide sequence ID" value="NZ_GL622296.1"/>
</dbReference>
<dbReference type="SUPFAM" id="SSF53927">
    <property type="entry name" value="Cytidine deaminase-like"/>
    <property type="match status" value="1"/>
</dbReference>
<keyword evidence="4 8" id="KW-0479">Metal-binding</keyword>
<dbReference type="InterPro" id="IPR028883">
    <property type="entry name" value="tRNA_aden_deaminase"/>
</dbReference>
<evidence type="ECO:0000256" key="4">
    <source>
        <dbReference type="ARBA" id="ARBA00022723"/>
    </source>
</evidence>
<evidence type="ECO:0000256" key="6">
    <source>
        <dbReference type="ARBA" id="ARBA00022833"/>
    </source>
</evidence>
<comment type="function">
    <text evidence="8">Catalyzes the deamination of adenosine to inosine at the wobble position 34 of tRNA(Arg2).</text>
</comment>
<evidence type="ECO:0000313" key="10">
    <source>
        <dbReference type="EMBL" id="EFU75589.1"/>
    </source>
</evidence>
<feature type="domain" description="CMP/dCMP-type deaminase" evidence="9">
    <location>
        <begin position="2"/>
        <end position="114"/>
    </location>
</feature>
<evidence type="ECO:0000256" key="5">
    <source>
        <dbReference type="ARBA" id="ARBA00022801"/>
    </source>
</evidence>
<dbReference type="InterPro" id="IPR002125">
    <property type="entry name" value="CMP_dCMP_dom"/>
</dbReference>
<gene>
    <name evidence="8" type="primary">tadA</name>
    <name evidence="10" type="ORF">HMPREF0381_2534</name>
</gene>
<dbReference type="EC" id="3.5.4.33" evidence="8"/>
<evidence type="ECO:0000259" key="9">
    <source>
        <dbReference type="PROSITE" id="PS51747"/>
    </source>
</evidence>
<dbReference type="AlphaFoldDB" id="E6LRE9"/>
<keyword evidence="5 8" id="KW-0378">Hydrolase</keyword>
<keyword evidence="6 8" id="KW-0862">Zinc</keyword>
<dbReference type="Pfam" id="PF00383">
    <property type="entry name" value="dCMP_cyt_deam_1"/>
    <property type="match status" value="1"/>
</dbReference>
<dbReference type="HAMAP" id="MF_00972">
    <property type="entry name" value="tRNA_aden_deaminase"/>
    <property type="match status" value="1"/>
</dbReference>
<dbReference type="PROSITE" id="PS51747">
    <property type="entry name" value="CYT_DCMP_DEAMINASES_2"/>
    <property type="match status" value="1"/>
</dbReference>
<dbReference type="EMBL" id="AEPW01000099">
    <property type="protein sequence ID" value="EFU75589.1"/>
    <property type="molecule type" value="Genomic_DNA"/>
</dbReference>
<accession>E6LRE9</accession>
<dbReference type="eggNOG" id="COG0590">
    <property type="taxonomic scope" value="Bacteria"/>
</dbReference>
<name>E6LRE9_9FIRM</name>
<dbReference type="InterPro" id="IPR016193">
    <property type="entry name" value="Cytidine_deaminase-like"/>
</dbReference>
<dbReference type="HOGENOM" id="CLU_025810_3_2_9"/>
<reference evidence="10 11" key="1">
    <citation type="submission" date="2010-12" db="EMBL/GenBank/DDBJ databases">
        <authorList>
            <person name="Muzny D."/>
            <person name="Qin X."/>
            <person name="Deng J."/>
            <person name="Jiang H."/>
            <person name="Liu Y."/>
            <person name="Qu J."/>
            <person name="Song X.-Z."/>
            <person name="Zhang L."/>
            <person name="Thornton R."/>
            <person name="Coyle M."/>
            <person name="Francisco L."/>
            <person name="Jackson L."/>
            <person name="Javaid M."/>
            <person name="Korchina V."/>
            <person name="Kovar C."/>
            <person name="Mata R."/>
            <person name="Mathew T."/>
            <person name="Ngo R."/>
            <person name="Nguyen L."/>
            <person name="Nguyen N."/>
            <person name="Okwuonu G."/>
            <person name="Ongeri F."/>
            <person name="Pham C."/>
            <person name="Simmons D."/>
            <person name="Wilczek-Boney K."/>
            <person name="Hale W."/>
            <person name="Jakkamsetti A."/>
            <person name="Pham P."/>
            <person name="Ruth R."/>
            <person name="San Lucas F."/>
            <person name="Warren J."/>
            <person name="Zhang J."/>
            <person name="Zhao Z."/>
            <person name="Zhou C."/>
            <person name="Zhu D."/>
            <person name="Lee S."/>
            <person name="Bess C."/>
            <person name="Blankenburg K."/>
            <person name="Forbes L."/>
            <person name="Fu Q."/>
            <person name="Gubbala S."/>
            <person name="Hirani K."/>
            <person name="Jayaseelan J.C."/>
            <person name="Lara F."/>
            <person name="Munidasa M."/>
            <person name="Palculict T."/>
            <person name="Patil S."/>
            <person name="Pu L.-L."/>
            <person name="Saada N."/>
            <person name="Tang L."/>
            <person name="Weissenberger G."/>
            <person name="Zhu Y."/>
            <person name="Hemphill L."/>
            <person name="Shang Y."/>
            <person name="Youmans B."/>
            <person name="Ayvaz T."/>
            <person name="Ross M."/>
            <person name="Santibanez J."/>
            <person name="Aqrawi P."/>
            <person name="Gross S."/>
            <person name="Joshi V."/>
            <person name="Fowler G."/>
            <person name="Nazareth L."/>
            <person name="Reid J."/>
            <person name="Worley K."/>
            <person name="Petrosino J."/>
            <person name="Highlander S."/>
            <person name="Gibbs R."/>
        </authorList>
    </citation>
    <scope>NUCLEOTIDE SEQUENCE [LARGE SCALE GENOMIC DNA]</scope>
    <source>
        <strain evidence="10 11">DSM 3986</strain>
    </source>
</reference>
<evidence type="ECO:0000313" key="11">
    <source>
        <dbReference type="Proteomes" id="UP000003434"/>
    </source>
</evidence>
<proteinExistence type="inferred from homology"/>
<comment type="catalytic activity">
    <reaction evidence="7 8">
        <text>adenosine(34) in tRNA + H2O + H(+) = inosine(34) in tRNA + NH4(+)</text>
        <dbReference type="Rhea" id="RHEA:43168"/>
        <dbReference type="Rhea" id="RHEA-COMP:10373"/>
        <dbReference type="Rhea" id="RHEA-COMP:10374"/>
        <dbReference type="ChEBI" id="CHEBI:15377"/>
        <dbReference type="ChEBI" id="CHEBI:15378"/>
        <dbReference type="ChEBI" id="CHEBI:28938"/>
        <dbReference type="ChEBI" id="CHEBI:74411"/>
        <dbReference type="ChEBI" id="CHEBI:82852"/>
        <dbReference type="EC" id="3.5.4.33"/>
    </reaction>
</comment>
<feature type="active site" description="Proton donor" evidence="8">
    <location>
        <position position="55"/>
    </location>
</feature>
<evidence type="ECO:0000256" key="3">
    <source>
        <dbReference type="ARBA" id="ARBA00022694"/>
    </source>
</evidence>
<comment type="cofactor">
    <cofactor evidence="8">
        <name>Zn(2+)</name>
        <dbReference type="ChEBI" id="CHEBI:29105"/>
    </cofactor>
    <text evidence="8">Binds 1 zinc ion per subunit.</text>
</comment>
<protein>
    <recommendedName>
        <fullName evidence="8">tRNA-specific adenosine deaminase</fullName>
        <ecNumber evidence="8">3.5.4.33</ecNumber>
    </recommendedName>
</protein>
<feature type="binding site" evidence="8">
    <location>
        <position position="86"/>
    </location>
    <ligand>
        <name>Zn(2+)</name>
        <dbReference type="ChEBI" id="CHEBI:29105"/>
        <note>catalytic</note>
    </ligand>
</feature>
<dbReference type="PANTHER" id="PTHR11079">
    <property type="entry name" value="CYTOSINE DEAMINASE FAMILY MEMBER"/>
    <property type="match status" value="1"/>
</dbReference>
<feature type="binding site" evidence="8">
    <location>
        <position position="83"/>
    </location>
    <ligand>
        <name>Zn(2+)</name>
        <dbReference type="ChEBI" id="CHEBI:29105"/>
        <note>catalytic</note>
    </ligand>
</feature>
<dbReference type="GO" id="GO:0052717">
    <property type="term" value="F:tRNA-specific adenosine-34 deaminase activity"/>
    <property type="evidence" value="ECO:0007669"/>
    <property type="project" value="UniProtKB-UniRule"/>
</dbReference>
<dbReference type="CDD" id="cd01285">
    <property type="entry name" value="nucleoside_deaminase"/>
    <property type="match status" value="1"/>
</dbReference>
<evidence type="ECO:0000256" key="2">
    <source>
        <dbReference type="ARBA" id="ARBA00011738"/>
    </source>
</evidence>
<dbReference type="PANTHER" id="PTHR11079:SF202">
    <property type="entry name" value="TRNA-SPECIFIC ADENOSINE DEAMINASE"/>
    <property type="match status" value="1"/>
</dbReference>
<feature type="binding site" evidence="8">
    <location>
        <position position="53"/>
    </location>
    <ligand>
        <name>Zn(2+)</name>
        <dbReference type="ChEBI" id="CHEBI:29105"/>
        <note>catalytic</note>
    </ligand>
</feature>
<organism evidence="10 11">
    <name type="scientific">Lachnoanaerobaculum saburreum DSM 3986</name>
    <dbReference type="NCBI Taxonomy" id="887325"/>
    <lineage>
        <taxon>Bacteria</taxon>
        <taxon>Bacillati</taxon>
        <taxon>Bacillota</taxon>
        <taxon>Clostridia</taxon>
        <taxon>Lachnospirales</taxon>
        <taxon>Lachnospiraceae</taxon>
        <taxon>Lachnoanaerobaculum</taxon>
    </lineage>
</organism>